<evidence type="ECO:0000313" key="9">
    <source>
        <dbReference type="Ensembl" id="ENSOMYP00000048036.2"/>
    </source>
</evidence>
<evidence type="ECO:0000256" key="6">
    <source>
        <dbReference type="SAM" id="MobiDB-lite"/>
    </source>
</evidence>
<keyword evidence="5 7" id="KW-0472">Membrane</keyword>
<keyword evidence="4 7" id="KW-1133">Transmembrane helix</keyword>
<dbReference type="PANTHER" id="PTHR33690:SF1">
    <property type="entry name" value="FAMILY WITH SEQUENCE SIMILARITY 241 MEMBER A"/>
    <property type="match status" value="1"/>
</dbReference>
<keyword evidence="3 7" id="KW-0812">Transmembrane</keyword>
<comment type="similarity">
    <text evidence="2">Belongs to the FAM241 family.</text>
</comment>
<reference evidence="9" key="3">
    <citation type="submission" date="2025-09" db="UniProtKB">
        <authorList>
            <consortium name="Ensembl"/>
        </authorList>
    </citation>
    <scope>IDENTIFICATION</scope>
</reference>
<dbReference type="GO" id="GO:0016020">
    <property type="term" value="C:membrane"/>
    <property type="evidence" value="ECO:0007669"/>
    <property type="project" value="UniProtKB-SubCell"/>
</dbReference>
<evidence type="ECO:0000256" key="2">
    <source>
        <dbReference type="ARBA" id="ARBA00006165"/>
    </source>
</evidence>
<dbReference type="Ensembl" id="ENSOMYT00000052246.2">
    <property type="protein sequence ID" value="ENSOMYP00000048036.2"/>
    <property type="gene ID" value="ENSOMYG00000021888.2"/>
</dbReference>
<comment type="subcellular location">
    <subcellularLocation>
        <location evidence="1">Membrane</location>
        <topology evidence="1">Single-pass membrane protein</topology>
    </subcellularLocation>
</comment>
<evidence type="ECO:0000259" key="8">
    <source>
        <dbReference type="Pfam" id="PF15378"/>
    </source>
</evidence>
<feature type="compositionally biased region" description="Basic and acidic residues" evidence="6">
    <location>
        <begin position="115"/>
        <end position="131"/>
    </location>
</feature>
<reference evidence="9" key="2">
    <citation type="submission" date="2025-08" db="UniProtKB">
        <authorList>
            <consortium name="Ensembl"/>
        </authorList>
    </citation>
    <scope>IDENTIFICATION</scope>
</reference>
<dbReference type="InterPro" id="IPR052502">
    <property type="entry name" value="FAM241_domain"/>
</dbReference>
<protein>
    <submittedName>
        <fullName evidence="9">Family with sequence similarity 241 member A</fullName>
    </submittedName>
</protein>
<feature type="transmembrane region" description="Helical" evidence="7">
    <location>
        <begin position="193"/>
        <end position="220"/>
    </location>
</feature>
<keyword evidence="10" id="KW-1185">Reference proteome</keyword>
<feature type="compositionally biased region" description="Basic and acidic residues" evidence="6">
    <location>
        <begin position="73"/>
        <end position="84"/>
    </location>
</feature>
<evidence type="ECO:0000256" key="1">
    <source>
        <dbReference type="ARBA" id="ARBA00004167"/>
    </source>
</evidence>
<evidence type="ECO:0000256" key="4">
    <source>
        <dbReference type="ARBA" id="ARBA00022989"/>
    </source>
</evidence>
<feature type="region of interest" description="Disordered" evidence="6">
    <location>
        <begin position="64"/>
        <end position="148"/>
    </location>
</feature>
<feature type="domain" description="DUF4605" evidence="8">
    <location>
        <begin position="163"/>
        <end position="220"/>
    </location>
</feature>
<dbReference type="AlphaFoldDB" id="A0A8C7R6W9"/>
<accession>A0A8C7R6W9</accession>
<dbReference type="Pfam" id="PF15378">
    <property type="entry name" value="DUF4605"/>
    <property type="match status" value="1"/>
</dbReference>
<sequence length="222" mass="24971">MLLDWFITHVTQGGRGSGSAIDSLECFVCFLKHHSNGVYNMSTIPPTVNDQPVGVEELESRIRCQSHNPPNYTERKTFQDDPRGRPLGSRWQGPPGDPRTWWSCPSGDPGTRSHPVADPRARLCRSRDPRARPLPAGDPTARWPSIDDLTTRPQVDDCERMGTLFGQLNKCLRSAGFTQMYFGEKIVEPVIIIFFWVLLWFLGIQALGLVGTLSIVIIFIHK</sequence>
<reference evidence="9" key="1">
    <citation type="submission" date="2020-07" db="EMBL/GenBank/DDBJ databases">
        <title>A long reads based de novo assembly of the rainbow trout Arlee double haploid line genome.</title>
        <authorList>
            <person name="Gao G."/>
            <person name="Palti Y."/>
        </authorList>
    </citation>
    <scope>NUCLEOTIDE SEQUENCE [LARGE SCALE GENOMIC DNA]</scope>
</reference>
<dbReference type="Proteomes" id="UP000694395">
    <property type="component" value="Chromosome 19"/>
</dbReference>
<evidence type="ECO:0000313" key="10">
    <source>
        <dbReference type="Proteomes" id="UP000694395"/>
    </source>
</evidence>
<name>A0A8C7R6W9_ONCMY</name>
<dbReference type="GeneTree" id="ENSGT00940000154340"/>
<dbReference type="InterPro" id="IPR027953">
    <property type="entry name" value="DUF4605"/>
</dbReference>
<dbReference type="PANTHER" id="PTHR33690">
    <property type="entry name" value="DUF4605 DOMAIN-CONTAINING PROTEIN"/>
    <property type="match status" value="1"/>
</dbReference>
<evidence type="ECO:0000256" key="3">
    <source>
        <dbReference type="ARBA" id="ARBA00022692"/>
    </source>
</evidence>
<organism evidence="9 10">
    <name type="scientific">Oncorhynchus mykiss</name>
    <name type="common">Rainbow trout</name>
    <name type="synonym">Salmo gairdneri</name>
    <dbReference type="NCBI Taxonomy" id="8022"/>
    <lineage>
        <taxon>Eukaryota</taxon>
        <taxon>Metazoa</taxon>
        <taxon>Chordata</taxon>
        <taxon>Craniata</taxon>
        <taxon>Vertebrata</taxon>
        <taxon>Euteleostomi</taxon>
        <taxon>Actinopterygii</taxon>
        <taxon>Neopterygii</taxon>
        <taxon>Teleostei</taxon>
        <taxon>Protacanthopterygii</taxon>
        <taxon>Salmoniformes</taxon>
        <taxon>Salmonidae</taxon>
        <taxon>Salmoninae</taxon>
        <taxon>Oncorhynchus</taxon>
    </lineage>
</organism>
<evidence type="ECO:0000256" key="5">
    <source>
        <dbReference type="ARBA" id="ARBA00023136"/>
    </source>
</evidence>
<evidence type="ECO:0000256" key="7">
    <source>
        <dbReference type="SAM" id="Phobius"/>
    </source>
</evidence>
<proteinExistence type="inferred from homology"/>